<reference evidence="2" key="4">
    <citation type="journal article" date="2015" name="G3 (Bethesda)">
        <title>Genome sequences of three phytopathogenic species of the Magnaporthaceae family of fungi.</title>
        <authorList>
            <person name="Okagaki L.H."/>
            <person name="Nunes C.C."/>
            <person name="Sailsbery J."/>
            <person name="Clay B."/>
            <person name="Brown D."/>
            <person name="John T."/>
            <person name="Oh Y."/>
            <person name="Young N."/>
            <person name="Fitzgerald M."/>
            <person name="Haas B.J."/>
            <person name="Zeng Q."/>
            <person name="Young S."/>
            <person name="Adiconis X."/>
            <person name="Fan L."/>
            <person name="Levin J.Z."/>
            <person name="Mitchell T.K."/>
            <person name="Okubara P.A."/>
            <person name="Farman M.L."/>
            <person name="Kohn L.M."/>
            <person name="Birren B."/>
            <person name="Ma L.-J."/>
            <person name="Dean R.A."/>
        </authorList>
    </citation>
    <scope>NUCLEOTIDE SEQUENCE</scope>
    <source>
        <strain evidence="2">ATCC 64411 / 73-15</strain>
    </source>
</reference>
<dbReference type="VEuPathDB" id="FungiDB:MAPG_06498"/>
<dbReference type="EMBL" id="GL876970">
    <property type="protein sequence ID" value="KLU87498.1"/>
    <property type="molecule type" value="Genomic_DNA"/>
</dbReference>
<dbReference type="Proteomes" id="UP000011715">
    <property type="component" value="Unassembled WGS sequence"/>
</dbReference>
<name>A0A0C4E269_MAGP6</name>
<reference evidence="3" key="2">
    <citation type="submission" date="2010-05" db="EMBL/GenBank/DDBJ databases">
        <title>The genome sequence of Magnaporthe poae strain ATCC 64411.</title>
        <authorList>
            <person name="Ma L.-J."/>
            <person name="Dead R."/>
            <person name="Young S."/>
            <person name="Zeng Q."/>
            <person name="Koehrsen M."/>
            <person name="Alvarado L."/>
            <person name="Berlin A."/>
            <person name="Chapman S.B."/>
            <person name="Chen Z."/>
            <person name="Freedman E."/>
            <person name="Gellesch M."/>
            <person name="Goldberg J."/>
            <person name="Griggs A."/>
            <person name="Gujja S."/>
            <person name="Heilman E.R."/>
            <person name="Heiman D."/>
            <person name="Hepburn T."/>
            <person name="Howarth C."/>
            <person name="Jen D."/>
            <person name="Larson L."/>
            <person name="Mehta T."/>
            <person name="Neiman D."/>
            <person name="Pearson M."/>
            <person name="Roberts A."/>
            <person name="Saif S."/>
            <person name="Shea T."/>
            <person name="Shenoy N."/>
            <person name="Sisk P."/>
            <person name="Stolte C."/>
            <person name="Sykes S."/>
            <person name="Walk T."/>
            <person name="White J."/>
            <person name="Yandava C."/>
            <person name="Haas B."/>
            <person name="Nusbaum C."/>
            <person name="Birren B."/>
        </authorList>
    </citation>
    <scope>NUCLEOTIDE SEQUENCE [LARGE SCALE GENOMIC DNA]</scope>
    <source>
        <strain evidence="3">ATCC 64411 / 73-15</strain>
    </source>
</reference>
<organism evidence="2 3">
    <name type="scientific">Magnaporthiopsis poae (strain ATCC 64411 / 73-15)</name>
    <name type="common">Kentucky bluegrass fungus</name>
    <name type="synonym">Magnaporthe poae</name>
    <dbReference type="NCBI Taxonomy" id="644358"/>
    <lineage>
        <taxon>Eukaryota</taxon>
        <taxon>Fungi</taxon>
        <taxon>Dikarya</taxon>
        <taxon>Ascomycota</taxon>
        <taxon>Pezizomycotina</taxon>
        <taxon>Sordariomycetes</taxon>
        <taxon>Sordariomycetidae</taxon>
        <taxon>Magnaporthales</taxon>
        <taxon>Magnaporthaceae</taxon>
        <taxon>Magnaporthiopsis</taxon>
    </lineage>
</organism>
<dbReference type="EMBL" id="ADBL01001579">
    <property type="status" value="NOT_ANNOTATED_CDS"/>
    <property type="molecule type" value="Genomic_DNA"/>
</dbReference>
<evidence type="ECO:0000313" key="1">
    <source>
        <dbReference type="EMBL" id="KLU87498.1"/>
    </source>
</evidence>
<reference evidence="1" key="1">
    <citation type="submission" date="2010-05" db="EMBL/GenBank/DDBJ databases">
        <title>The Genome Sequence of Magnaporthe poae strain ATCC 64411.</title>
        <authorList>
            <consortium name="The Broad Institute Genome Sequencing Platform"/>
            <consortium name="Broad Institute Genome Sequencing Center for Infectious Disease"/>
            <person name="Ma L.-J."/>
            <person name="Dead R."/>
            <person name="Young S."/>
            <person name="Zeng Q."/>
            <person name="Koehrsen M."/>
            <person name="Alvarado L."/>
            <person name="Berlin A."/>
            <person name="Chapman S.B."/>
            <person name="Chen Z."/>
            <person name="Freedman E."/>
            <person name="Gellesch M."/>
            <person name="Goldberg J."/>
            <person name="Griggs A."/>
            <person name="Gujja S."/>
            <person name="Heilman E.R."/>
            <person name="Heiman D."/>
            <person name="Hepburn T."/>
            <person name="Howarth C."/>
            <person name="Jen D."/>
            <person name="Larson L."/>
            <person name="Mehta T."/>
            <person name="Neiman D."/>
            <person name="Pearson M."/>
            <person name="Roberts A."/>
            <person name="Saif S."/>
            <person name="Shea T."/>
            <person name="Shenoy N."/>
            <person name="Sisk P."/>
            <person name="Stolte C."/>
            <person name="Sykes S."/>
            <person name="Walk T."/>
            <person name="White J."/>
            <person name="Yandava C."/>
            <person name="Haas B."/>
            <person name="Nusbaum C."/>
            <person name="Birren B."/>
        </authorList>
    </citation>
    <scope>NUCLEOTIDE SEQUENCE</scope>
    <source>
        <strain evidence="1">ATCC 64411</strain>
    </source>
</reference>
<evidence type="ECO:0000313" key="3">
    <source>
        <dbReference type="Proteomes" id="UP000011715"/>
    </source>
</evidence>
<proteinExistence type="predicted"/>
<reference evidence="1" key="3">
    <citation type="submission" date="2011-03" db="EMBL/GenBank/DDBJ databases">
        <title>Annotation of Magnaporthe poae ATCC 64411.</title>
        <authorList>
            <person name="Ma L.-J."/>
            <person name="Dead R."/>
            <person name="Young S.K."/>
            <person name="Zeng Q."/>
            <person name="Gargeya S."/>
            <person name="Fitzgerald M."/>
            <person name="Haas B."/>
            <person name="Abouelleil A."/>
            <person name="Alvarado L."/>
            <person name="Arachchi H.M."/>
            <person name="Berlin A."/>
            <person name="Brown A."/>
            <person name="Chapman S.B."/>
            <person name="Chen Z."/>
            <person name="Dunbar C."/>
            <person name="Freedman E."/>
            <person name="Gearin G."/>
            <person name="Gellesch M."/>
            <person name="Goldberg J."/>
            <person name="Griggs A."/>
            <person name="Gujja S."/>
            <person name="Heiman D."/>
            <person name="Howarth C."/>
            <person name="Larson L."/>
            <person name="Lui A."/>
            <person name="MacDonald P.J.P."/>
            <person name="Mehta T."/>
            <person name="Montmayeur A."/>
            <person name="Murphy C."/>
            <person name="Neiman D."/>
            <person name="Pearson M."/>
            <person name="Priest M."/>
            <person name="Roberts A."/>
            <person name="Saif S."/>
            <person name="Shea T."/>
            <person name="Shenoy N."/>
            <person name="Sisk P."/>
            <person name="Stolte C."/>
            <person name="Sykes S."/>
            <person name="Yandava C."/>
            <person name="Wortman J."/>
            <person name="Nusbaum C."/>
            <person name="Birren B."/>
        </authorList>
    </citation>
    <scope>NUCLEOTIDE SEQUENCE</scope>
    <source>
        <strain evidence="1">ATCC 64411</strain>
    </source>
</reference>
<sequence length="78" mass="8124">MVNGYGQPQSSADIFAGQVAPSTVLGVLYKASTRSTASAFTARGQVAPYRRGGGPSRGDTWLVPVVRDVTGTLPGWLN</sequence>
<reference evidence="2" key="5">
    <citation type="submission" date="2015-06" db="UniProtKB">
        <authorList>
            <consortium name="EnsemblFungi"/>
        </authorList>
    </citation>
    <scope>IDENTIFICATION</scope>
    <source>
        <strain evidence="2">ATCC 64411</strain>
    </source>
</reference>
<dbReference type="AlphaFoldDB" id="A0A0C4E269"/>
<dbReference type="EnsemblFungi" id="MAPG_06498T0">
    <property type="protein sequence ID" value="MAPG_06498T0"/>
    <property type="gene ID" value="MAPG_06498"/>
</dbReference>
<gene>
    <name evidence="1" type="ORF">MAPG_06498</name>
</gene>
<accession>A0A0C4E269</accession>
<evidence type="ECO:0000313" key="2">
    <source>
        <dbReference type="EnsemblFungi" id="MAPG_06498T0"/>
    </source>
</evidence>
<keyword evidence="3" id="KW-1185">Reference proteome</keyword>
<protein>
    <submittedName>
        <fullName evidence="1 2">Uncharacterized protein</fullName>
    </submittedName>
</protein>